<protein>
    <recommendedName>
        <fullName evidence="4">Cullin N-terminal domain-containing protein</fullName>
    </recommendedName>
</protein>
<proteinExistence type="predicted"/>
<dbReference type="OrthoDB" id="10615787at2759"/>
<evidence type="ECO:0000313" key="3">
    <source>
        <dbReference type="Proteomes" id="UP000270094"/>
    </source>
</evidence>
<name>A0A3P7IRL9_STRVU</name>
<dbReference type="AlphaFoldDB" id="A0A3P7IRL9"/>
<evidence type="ECO:0008006" key="4">
    <source>
        <dbReference type="Google" id="ProtNLM"/>
    </source>
</evidence>
<feature type="chain" id="PRO_5018294458" description="Cullin N-terminal domain-containing protein" evidence="1">
    <location>
        <begin position="19"/>
        <end position="169"/>
    </location>
</feature>
<keyword evidence="1" id="KW-0732">Signal</keyword>
<accession>A0A3P7IRL9</accession>
<reference evidence="2 3" key="1">
    <citation type="submission" date="2018-11" db="EMBL/GenBank/DDBJ databases">
        <authorList>
            <consortium name="Pathogen Informatics"/>
        </authorList>
    </citation>
    <scope>NUCLEOTIDE SEQUENCE [LARGE SCALE GENOMIC DNA]</scope>
</reference>
<keyword evidence="3" id="KW-1185">Reference proteome</keyword>
<gene>
    <name evidence="2" type="ORF">SVUK_LOCUS10549</name>
</gene>
<sequence length="169" mass="18970">MFGFGCLLHVLLIHSSLGVFHASKLDFASATGLPFFNSKTLEVLHANGLHGEVVRRAAEHSRECGTALLDYSSYTNGLMFDGVLKSFEETLMNNYTLDETLREFYITVKGEAVKLHTKEVRKAFERYASIMPHFKILYNFVFSQVRTQLLMGVEAALTELSTAVELVIV</sequence>
<dbReference type="EMBL" id="UYYB01095491">
    <property type="protein sequence ID" value="VDM75551.1"/>
    <property type="molecule type" value="Genomic_DNA"/>
</dbReference>
<dbReference type="Proteomes" id="UP000270094">
    <property type="component" value="Unassembled WGS sequence"/>
</dbReference>
<evidence type="ECO:0000313" key="2">
    <source>
        <dbReference type="EMBL" id="VDM75551.1"/>
    </source>
</evidence>
<feature type="signal peptide" evidence="1">
    <location>
        <begin position="1"/>
        <end position="18"/>
    </location>
</feature>
<organism evidence="2 3">
    <name type="scientific">Strongylus vulgaris</name>
    <name type="common">Blood worm</name>
    <dbReference type="NCBI Taxonomy" id="40348"/>
    <lineage>
        <taxon>Eukaryota</taxon>
        <taxon>Metazoa</taxon>
        <taxon>Ecdysozoa</taxon>
        <taxon>Nematoda</taxon>
        <taxon>Chromadorea</taxon>
        <taxon>Rhabditida</taxon>
        <taxon>Rhabditina</taxon>
        <taxon>Rhabditomorpha</taxon>
        <taxon>Strongyloidea</taxon>
        <taxon>Strongylidae</taxon>
        <taxon>Strongylus</taxon>
    </lineage>
</organism>
<evidence type="ECO:0000256" key="1">
    <source>
        <dbReference type="SAM" id="SignalP"/>
    </source>
</evidence>